<protein>
    <submittedName>
        <fullName evidence="1">Uncharacterized protein</fullName>
    </submittedName>
</protein>
<organism evidence="1 2">
    <name type="scientific">Petralouisia muris</name>
    <dbReference type="NCBI Taxonomy" id="3032872"/>
    <lineage>
        <taxon>Bacteria</taxon>
        <taxon>Bacillati</taxon>
        <taxon>Bacillota</taxon>
        <taxon>Clostridia</taxon>
        <taxon>Lachnospirales</taxon>
        <taxon>Lachnospiraceae</taxon>
        <taxon>Petralouisia</taxon>
    </lineage>
</organism>
<dbReference type="Proteomes" id="UP000304953">
    <property type="component" value="Unassembled WGS sequence"/>
</dbReference>
<keyword evidence="2" id="KW-1185">Reference proteome</keyword>
<comment type="caution">
    <text evidence="1">The sequence shown here is derived from an EMBL/GenBank/DDBJ whole genome shotgun (WGS) entry which is preliminary data.</text>
</comment>
<reference evidence="1" key="1">
    <citation type="submission" date="2019-04" db="EMBL/GenBank/DDBJ databases">
        <title>Microbes associate with the intestines of laboratory mice.</title>
        <authorList>
            <person name="Navarre W."/>
            <person name="Wong E."/>
            <person name="Huang K."/>
            <person name="Tropini C."/>
            <person name="Ng K."/>
            <person name="Yu B."/>
        </authorList>
    </citation>
    <scope>NUCLEOTIDE SEQUENCE</scope>
    <source>
        <strain evidence="1">NM01_1-7b</strain>
    </source>
</reference>
<accession>A0AC61RUW2</accession>
<name>A0AC61RUW2_9FIRM</name>
<evidence type="ECO:0000313" key="1">
    <source>
        <dbReference type="EMBL" id="TGY95714.1"/>
    </source>
</evidence>
<sequence>MKRISLEELFRRHPADSYQQQYARIMDLLEQGRLKPVKKAGTNGKKPALFLAYWQVEEQVSSYQELEEELKYHLEPLISIEYYLSHLQAYQADRPWVLMLNRYLKENRFLLEQPESCNERSFEIFGREKFLAREQGRKILKRCRIEPDFLNLYETAEPFAYYTHTRETPQNMLILENKDTFFSMRRFLLEGNSWVLGEKIGTLIYGGGKRIVKSFQDFEFSAEPYMQAEGNKIYYFGDLDYEGIGIYESLAGQRRICKRPVPFPAAYEKMLEKAAKTAALPDTKERQNQNLKGDFFAYFSEDTVARMREILERGKYIPQEILNRKDFK</sequence>
<evidence type="ECO:0000313" key="2">
    <source>
        <dbReference type="Proteomes" id="UP000304953"/>
    </source>
</evidence>
<proteinExistence type="predicted"/>
<dbReference type="EMBL" id="SRYA01000025">
    <property type="protein sequence ID" value="TGY95714.1"/>
    <property type="molecule type" value="Genomic_DNA"/>
</dbReference>
<gene>
    <name evidence="1" type="ORF">E5329_13395</name>
</gene>